<protein>
    <submittedName>
        <fullName evidence="1">E3 ubiquitin-protein ligase BRE1-like 2</fullName>
    </submittedName>
</protein>
<dbReference type="AlphaFoldDB" id="A0AAX6FX47"/>
<sequence>MVATPRPPFSGALLLMRKESRGEARTWCSAATRTRNTSPNRAPLKQRLLLTGDCDWSPRKQGRYHPQTLYYPV</sequence>
<evidence type="ECO:0000313" key="2">
    <source>
        <dbReference type="Proteomes" id="UP001140949"/>
    </source>
</evidence>
<organism evidence="1 2">
    <name type="scientific">Iris pallida</name>
    <name type="common">Sweet iris</name>
    <dbReference type="NCBI Taxonomy" id="29817"/>
    <lineage>
        <taxon>Eukaryota</taxon>
        <taxon>Viridiplantae</taxon>
        <taxon>Streptophyta</taxon>
        <taxon>Embryophyta</taxon>
        <taxon>Tracheophyta</taxon>
        <taxon>Spermatophyta</taxon>
        <taxon>Magnoliopsida</taxon>
        <taxon>Liliopsida</taxon>
        <taxon>Asparagales</taxon>
        <taxon>Iridaceae</taxon>
        <taxon>Iridoideae</taxon>
        <taxon>Irideae</taxon>
        <taxon>Iris</taxon>
    </lineage>
</organism>
<reference evidence="1" key="2">
    <citation type="submission" date="2023-04" db="EMBL/GenBank/DDBJ databases">
        <authorList>
            <person name="Bruccoleri R.E."/>
            <person name="Oakeley E.J."/>
            <person name="Faust A.-M."/>
            <person name="Dessus-Babus S."/>
            <person name="Altorfer M."/>
            <person name="Burckhardt D."/>
            <person name="Oertli M."/>
            <person name="Naumann U."/>
            <person name="Petersen F."/>
            <person name="Wong J."/>
        </authorList>
    </citation>
    <scope>NUCLEOTIDE SEQUENCE</scope>
    <source>
        <strain evidence="1">GSM-AAB239-AS_SAM_17_03QT</strain>
        <tissue evidence="1">Leaf</tissue>
    </source>
</reference>
<name>A0AAX6FX47_IRIPA</name>
<reference evidence="1" key="1">
    <citation type="journal article" date="2023" name="GigaByte">
        <title>Genome assembly of the bearded iris, Iris pallida Lam.</title>
        <authorList>
            <person name="Bruccoleri R.E."/>
            <person name="Oakeley E.J."/>
            <person name="Faust A.M.E."/>
            <person name="Altorfer M."/>
            <person name="Dessus-Babus S."/>
            <person name="Burckhardt D."/>
            <person name="Oertli M."/>
            <person name="Naumann U."/>
            <person name="Petersen F."/>
            <person name="Wong J."/>
        </authorList>
    </citation>
    <scope>NUCLEOTIDE SEQUENCE</scope>
    <source>
        <strain evidence="1">GSM-AAB239-AS_SAM_17_03QT</strain>
    </source>
</reference>
<dbReference type="EMBL" id="JANAVB010025196">
    <property type="protein sequence ID" value="KAJ6821026.1"/>
    <property type="molecule type" value="Genomic_DNA"/>
</dbReference>
<evidence type="ECO:0000313" key="1">
    <source>
        <dbReference type="EMBL" id="KAJ6821026.1"/>
    </source>
</evidence>
<gene>
    <name evidence="1" type="ORF">M6B38_394860</name>
</gene>
<comment type="caution">
    <text evidence="1">The sequence shown here is derived from an EMBL/GenBank/DDBJ whole genome shotgun (WGS) entry which is preliminary data.</text>
</comment>
<dbReference type="Proteomes" id="UP001140949">
    <property type="component" value="Unassembled WGS sequence"/>
</dbReference>
<keyword evidence="2" id="KW-1185">Reference proteome</keyword>
<proteinExistence type="predicted"/>
<accession>A0AAX6FX47</accession>